<comment type="caution">
    <text evidence="2">The sequence shown here is derived from an EMBL/GenBank/DDBJ whole genome shotgun (WGS) entry which is preliminary data.</text>
</comment>
<feature type="region of interest" description="Disordered" evidence="1">
    <location>
        <begin position="13"/>
        <end position="43"/>
    </location>
</feature>
<feature type="compositionally biased region" description="Basic and acidic residues" evidence="1">
    <location>
        <begin position="17"/>
        <end position="34"/>
    </location>
</feature>
<evidence type="ECO:0000256" key="1">
    <source>
        <dbReference type="SAM" id="MobiDB-lite"/>
    </source>
</evidence>
<evidence type="ECO:0000313" key="3">
    <source>
        <dbReference type="Proteomes" id="UP001446871"/>
    </source>
</evidence>
<proteinExistence type="predicted"/>
<keyword evidence="3" id="KW-1185">Reference proteome</keyword>
<dbReference type="EMBL" id="JAQQWM010000003">
    <property type="protein sequence ID" value="KAK8072401.1"/>
    <property type="molecule type" value="Genomic_DNA"/>
</dbReference>
<evidence type="ECO:0000313" key="2">
    <source>
        <dbReference type="EMBL" id="KAK8072401.1"/>
    </source>
</evidence>
<gene>
    <name evidence="2" type="ORF">PG996_005749</name>
</gene>
<organism evidence="2 3">
    <name type="scientific">Apiospora saccharicola</name>
    <dbReference type="NCBI Taxonomy" id="335842"/>
    <lineage>
        <taxon>Eukaryota</taxon>
        <taxon>Fungi</taxon>
        <taxon>Dikarya</taxon>
        <taxon>Ascomycota</taxon>
        <taxon>Pezizomycotina</taxon>
        <taxon>Sordariomycetes</taxon>
        <taxon>Xylariomycetidae</taxon>
        <taxon>Amphisphaeriales</taxon>
        <taxon>Apiosporaceae</taxon>
        <taxon>Apiospora</taxon>
    </lineage>
</organism>
<dbReference type="Proteomes" id="UP001446871">
    <property type="component" value="Unassembled WGS sequence"/>
</dbReference>
<accession>A0ABR1VMC9</accession>
<name>A0ABR1VMC9_9PEZI</name>
<protein>
    <submittedName>
        <fullName evidence="2">Uncharacterized protein</fullName>
    </submittedName>
</protein>
<reference evidence="2 3" key="1">
    <citation type="submission" date="2023-01" db="EMBL/GenBank/DDBJ databases">
        <title>Analysis of 21 Apiospora genomes using comparative genomics revels a genus with tremendous synthesis potential of carbohydrate active enzymes and secondary metabolites.</title>
        <authorList>
            <person name="Sorensen T."/>
        </authorList>
    </citation>
    <scope>NUCLEOTIDE SEQUENCE [LARGE SCALE GENOMIC DNA]</scope>
    <source>
        <strain evidence="2 3">CBS 83171</strain>
    </source>
</reference>
<sequence length="161" mass="17976">MLYNHHQKELPFTTSYDCHHGSDQDGRGVTRDSLPRISPPNQQSAKLQIDDDYFLERPASNHGEMRVIGHGQLMKQTLGMTPIPPGASRQKIHRALRKTSATSKYLTCTPILFAPSYTVDLHSYTLCAFLYGRFADDIWIGAAAAAFGWARSSEVRIPQGT</sequence>